<dbReference type="PANTHER" id="PTHR30204:SF69">
    <property type="entry name" value="MERR-FAMILY TRANSCRIPTIONAL REGULATOR"/>
    <property type="match status" value="1"/>
</dbReference>
<dbReference type="Gene3D" id="1.10.1660.10">
    <property type="match status" value="1"/>
</dbReference>
<dbReference type="GO" id="GO:0003700">
    <property type="term" value="F:DNA-binding transcription factor activity"/>
    <property type="evidence" value="ECO:0007669"/>
    <property type="project" value="InterPro"/>
</dbReference>
<sequence length="133" mass="15826">MEPVYTIAEVAERTGLSQDTIRYYEKIKLLPPASRKENGQRAYSRRELDRVHFVAILKRTHMPLRTIQEYIRASAEEDYEECYSVLDVHKTLIEEQLAELTAALELMKYKLKNFREIKDGKFIAEMEQRRNEE</sequence>
<dbReference type="OrthoDB" id="9811174at2"/>
<accession>A0A089LA48</accession>
<dbReference type="InterPro" id="IPR000551">
    <property type="entry name" value="MerR-type_HTH_dom"/>
</dbReference>
<dbReference type="CDD" id="cd01109">
    <property type="entry name" value="HTH_YyaN"/>
    <property type="match status" value="1"/>
</dbReference>
<dbReference type="InterPro" id="IPR009061">
    <property type="entry name" value="DNA-bd_dom_put_sf"/>
</dbReference>
<keyword evidence="3" id="KW-0238">DNA-binding</keyword>
<dbReference type="HOGENOM" id="CLU_060077_8_1_9"/>
<keyword evidence="2" id="KW-0805">Transcription regulation</keyword>
<dbReference type="AlphaFoldDB" id="A0A089LA48"/>
<dbReference type="KEGG" id="pbd:PBOR_02880"/>
<keyword evidence="7" id="KW-1185">Reference proteome</keyword>
<evidence type="ECO:0000259" key="5">
    <source>
        <dbReference type="PROSITE" id="PS50937"/>
    </source>
</evidence>
<dbReference type="Pfam" id="PF13411">
    <property type="entry name" value="MerR_1"/>
    <property type="match status" value="1"/>
</dbReference>
<feature type="domain" description="HTH merR-type" evidence="5">
    <location>
        <begin position="4"/>
        <end position="73"/>
    </location>
</feature>
<evidence type="ECO:0000313" key="7">
    <source>
        <dbReference type="Proteomes" id="UP000029518"/>
    </source>
</evidence>
<dbReference type="PRINTS" id="PR00040">
    <property type="entry name" value="HTHMERR"/>
</dbReference>
<protein>
    <recommendedName>
        <fullName evidence="5">HTH merR-type domain-containing protein</fullName>
    </recommendedName>
</protein>
<dbReference type="Proteomes" id="UP000029518">
    <property type="component" value="Chromosome"/>
</dbReference>
<gene>
    <name evidence="6" type="ORF">PBOR_02880</name>
</gene>
<evidence type="ECO:0000256" key="1">
    <source>
        <dbReference type="ARBA" id="ARBA00022491"/>
    </source>
</evidence>
<evidence type="ECO:0000256" key="2">
    <source>
        <dbReference type="ARBA" id="ARBA00023015"/>
    </source>
</evidence>
<evidence type="ECO:0000256" key="4">
    <source>
        <dbReference type="ARBA" id="ARBA00023163"/>
    </source>
</evidence>
<dbReference type="SMART" id="SM00422">
    <property type="entry name" value="HTH_MERR"/>
    <property type="match status" value="1"/>
</dbReference>
<dbReference type="InterPro" id="IPR047057">
    <property type="entry name" value="MerR_fam"/>
</dbReference>
<evidence type="ECO:0000313" key="6">
    <source>
        <dbReference type="EMBL" id="AIQ56023.1"/>
    </source>
</evidence>
<reference evidence="6" key="1">
    <citation type="submission" date="2014-08" db="EMBL/GenBank/DDBJ databases">
        <title>Comparative genomics of the Paenibacillus odorifer group.</title>
        <authorList>
            <person name="den Bakker H.C."/>
            <person name="Tsai Y.-C.Y.-C."/>
            <person name="Martin N."/>
            <person name="Korlach J."/>
            <person name="Wiedmann M."/>
        </authorList>
    </citation>
    <scope>NUCLEOTIDE SEQUENCE [LARGE SCALE GENOMIC DNA]</scope>
    <source>
        <strain evidence="6">DSM 13188</strain>
    </source>
</reference>
<dbReference type="GO" id="GO:0003677">
    <property type="term" value="F:DNA binding"/>
    <property type="evidence" value="ECO:0007669"/>
    <property type="project" value="UniProtKB-KW"/>
</dbReference>
<dbReference type="PROSITE" id="PS50937">
    <property type="entry name" value="HTH_MERR_2"/>
    <property type="match status" value="1"/>
</dbReference>
<evidence type="ECO:0000256" key="3">
    <source>
        <dbReference type="ARBA" id="ARBA00023125"/>
    </source>
</evidence>
<organism evidence="6 7">
    <name type="scientific">Paenibacillus borealis</name>
    <dbReference type="NCBI Taxonomy" id="160799"/>
    <lineage>
        <taxon>Bacteria</taxon>
        <taxon>Bacillati</taxon>
        <taxon>Bacillota</taxon>
        <taxon>Bacilli</taxon>
        <taxon>Bacillales</taxon>
        <taxon>Paenibacillaceae</taxon>
        <taxon>Paenibacillus</taxon>
    </lineage>
</organism>
<dbReference type="SUPFAM" id="SSF46955">
    <property type="entry name" value="Putative DNA-binding domain"/>
    <property type="match status" value="1"/>
</dbReference>
<name>A0A089LA48_PAEBO</name>
<keyword evidence="1" id="KW-0678">Repressor</keyword>
<proteinExistence type="predicted"/>
<dbReference type="PANTHER" id="PTHR30204">
    <property type="entry name" value="REDOX-CYCLING DRUG-SENSING TRANSCRIPTIONAL ACTIVATOR SOXR"/>
    <property type="match status" value="1"/>
</dbReference>
<keyword evidence="4" id="KW-0804">Transcription</keyword>
<dbReference type="RefSeq" id="WP_042210347.1">
    <property type="nucleotide sequence ID" value="NZ_CP009285.1"/>
</dbReference>
<dbReference type="EMBL" id="CP009285">
    <property type="protein sequence ID" value="AIQ56023.1"/>
    <property type="molecule type" value="Genomic_DNA"/>
</dbReference>